<evidence type="ECO:0000256" key="2">
    <source>
        <dbReference type="ARBA" id="ARBA00023315"/>
    </source>
</evidence>
<dbReference type="PROSITE" id="PS51186">
    <property type="entry name" value="GNAT"/>
    <property type="match status" value="1"/>
</dbReference>
<dbReference type="RefSeq" id="WP_120729701.1">
    <property type="nucleotide sequence ID" value="NZ_RBAK01000007.1"/>
</dbReference>
<dbReference type="Gene3D" id="3.40.630.30">
    <property type="match status" value="1"/>
</dbReference>
<dbReference type="InterPro" id="IPR000182">
    <property type="entry name" value="GNAT_dom"/>
</dbReference>
<keyword evidence="2" id="KW-0012">Acyltransferase</keyword>
<dbReference type="GO" id="GO:0016747">
    <property type="term" value="F:acyltransferase activity, transferring groups other than amino-acyl groups"/>
    <property type="evidence" value="ECO:0007669"/>
    <property type="project" value="InterPro"/>
</dbReference>
<dbReference type="Pfam" id="PF00583">
    <property type="entry name" value="Acetyltransf_1"/>
    <property type="match status" value="1"/>
</dbReference>
<organism evidence="4 5">
    <name type="scientific">Micromonospora endolithica</name>
    <dbReference type="NCBI Taxonomy" id="230091"/>
    <lineage>
        <taxon>Bacteria</taxon>
        <taxon>Bacillati</taxon>
        <taxon>Actinomycetota</taxon>
        <taxon>Actinomycetes</taxon>
        <taxon>Micromonosporales</taxon>
        <taxon>Micromonosporaceae</taxon>
        <taxon>Micromonospora</taxon>
    </lineage>
</organism>
<dbReference type="AlphaFoldDB" id="A0A3A9Z7M7"/>
<dbReference type="SUPFAM" id="SSF55729">
    <property type="entry name" value="Acyl-CoA N-acyltransferases (Nat)"/>
    <property type="match status" value="1"/>
</dbReference>
<accession>A0A3A9Z7M7</accession>
<reference evidence="4 5" key="1">
    <citation type="journal article" date="2004" name="Syst. Appl. Microbiol.">
        <title>Cryptoendolithic actinomycetes from antarctic sandstone rock samples: Micromonospora endolithica sp. nov. and two isolates related to Micromonospora coerulea Jensen 1932.</title>
        <authorList>
            <person name="Hirsch P."/>
            <person name="Mevs U."/>
            <person name="Kroppenstedt R.M."/>
            <person name="Schumann P."/>
            <person name="Stackebrandt E."/>
        </authorList>
    </citation>
    <scope>NUCLEOTIDE SEQUENCE [LARGE SCALE GENOMIC DNA]</scope>
    <source>
        <strain evidence="4 5">JCM 12677</strain>
    </source>
</reference>
<evidence type="ECO:0000259" key="3">
    <source>
        <dbReference type="PROSITE" id="PS51186"/>
    </source>
</evidence>
<name>A0A3A9Z7M7_9ACTN</name>
<evidence type="ECO:0000256" key="1">
    <source>
        <dbReference type="ARBA" id="ARBA00022679"/>
    </source>
</evidence>
<comment type="caution">
    <text evidence="4">The sequence shown here is derived from an EMBL/GenBank/DDBJ whole genome shotgun (WGS) entry which is preliminary data.</text>
</comment>
<protein>
    <submittedName>
        <fullName evidence="4">GNAT family N-acetyltransferase</fullName>
    </submittedName>
</protein>
<evidence type="ECO:0000313" key="5">
    <source>
        <dbReference type="Proteomes" id="UP000281726"/>
    </source>
</evidence>
<keyword evidence="1 4" id="KW-0808">Transferase</keyword>
<dbReference type="InterPro" id="IPR050832">
    <property type="entry name" value="Bact_Acetyltransf"/>
</dbReference>
<sequence>MELTAFEPVHAAAVAAWATTPEETRHWCSRDEVAAATVAGWAAEPDVVAYVAVVDGEPVGYGELWLDDDEAEVELARLIVAPGHRGRGAGRSLVRMLAARARDHHPAVFLRVHPDNIPALRCYTGAGLRTVPAEQAREWNRSQPVPYVWLAA</sequence>
<proteinExistence type="predicted"/>
<dbReference type="OrthoDB" id="3377533at2"/>
<dbReference type="Proteomes" id="UP000281726">
    <property type="component" value="Unassembled WGS sequence"/>
</dbReference>
<feature type="domain" description="N-acetyltransferase" evidence="3">
    <location>
        <begin position="1"/>
        <end position="152"/>
    </location>
</feature>
<dbReference type="CDD" id="cd04301">
    <property type="entry name" value="NAT_SF"/>
    <property type="match status" value="1"/>
</dbReference>
<dbReference type="EMBL" id="RBAK01000007">
    <property type="protein sequence ID" value="RKN44293.1"/>
    <property type="molecule type" value="Genomic_DNA"/>
</dbReference>
<dbReference type="InterPro" id="IPR016181">
    <property type="entry name" value="Acyl_CoA_acyltransferase"/>
</dbReference>
<keyword evidence="5" id="KW-1185">Reference proteome</keyword>
<evidence type="ECO:0000313" key="4">
    <source>
        <dbReference type="EMBL" id="RKN44293.1"/>
    </source>
</evidence>
<gene>
    <name evidence="4" type="ORF">D7223_18675</name>
</gene>
<dbReference type="PANTHER" id="PTHR43877">
    <property type="entry name" value="AMINOALKYLPHOSPHONATE N-ACETYLTRANSFERASE-RELATED-RELATED"/>
    <property type="match status" value="1"/>
</dbReference>